<name>B5IFC7_ACIB4</name>
<dbReference type="RefSeq" id="WP_008085526.1">
    <property type="nucleotide sequence ID" value="NC_013926.1"/>
</dbReference>
<dbReference type="Proteomes" id="UP000001400">
    <property type="component" value="Chromosome"/>
</dbReference>
<dbReference type="SUPFAM" id="SSF55729">
    <property type="entry name" value="Acyl-CoA N-acyltransferases (Nat)"/>
    <property type="match status" value="1"/>
</dbReference>
<dbReference type="KEGG" id="abi:Aboo_0034"/>
<reference evidence="1" key="1">
    <citation type="submission" date="2010-02" db="EMBL/GenBank/DDBJ databases">
        <title>Complete sequence of Aciduliprofundum boonei T469.</title>
        <authorList>
            <consortium name="US DOE Joint Genome Institute"/>
            <person name="Lucas S."/>
            <person name="Copeland A."/>
            <person name="Lapidus A."/>
            <person name="Cheng J.-F."/>
            <person name="Bruce D."/>
            <person name="Goodwin L."/>
            <person name="Pitluck S."/>
            <person name="Saunders E."/>
            <person name="Detter J.C."/>
            <person name="Han C."/>
            <person name="Tapia R."/>
            <person name="Land M."/>
            <person name="Hauser L."/>
            <person name="Kyrpides N."/>
            <person name="Mikhailova N."/>
            <person name="Flores G."/>
            <person name="Reysenbach A.-L."/>
            <person name="Woyke T."/>
        </authorList>
    </citation>
    <scope>NUCLEOTIDE SEQUENCE</scope>
    <source>
        <strain evidence="1">T469</strain>
    </source>
</reference>
<protein>
    <submittedName>
        <fullName evidence="1">GCN5-related N-acetyltransferase</fullName>
    </submittedName>
</protein>
<dbReference type="EMBL" id="CP001941">
    <property type="protein sequence ID" value="ADD07846.1"/>
    <property type="molecule type" value="Genomic_DNA"/>
</dbReference>
<dbReference type="AlphaFoldDB" id="B5IFC7"/>
<dbReference type="OrthoDB" id="43754at2157"/>
<dbReference type="PROSITE" id="PS51186">
    <property type="entry name" value="GNAT"/>
    <property type="match status" value="1"/>
</dbReference>
<dbReference type="GeneID" id="8826968"/>
<dbReference type="Pfam" id="PF08445">
    <property type="entry name" value="FR47"/>
    <property type="match status" value="1"/>
</dbReference>
<dbReference type="InterPro" id="IPR016181">
    <property type="entry name" value="Acyl_CoA_acyltransferase"/>
</dbReference>
<sequence length="239" mass="28073">MIVINEHLEELEKYCIKDPTLHPFTLWDLRNEREETDFYVDWDNGIRGYMLIYRGAAIPSVILHGSKSSMENLLQYFDEEKAIIHLPWNRRDIWKRDDKIYKIYIMAATPKFYFLDGEVKEVKDSKILSYLFENPEYLVEKAKTYAIIKDGFAISSASALVYLPEVWVLGAVITKKEYRNMGLASRVIGHFMSMAYQSTKNVALWVRSDNHIAIHLYEKYGFKVKREDAWINVSVDILP</sequence>
<dbReference type="InterPro" id="IPR013653">
    <property type="entry name" value="GCN5-like_dom"/>
</dbReference>
<evidence type="ECO:0000313" key="2">
    <source>
        <dbReference type="Proteomes" id="UP000001400"/>
    </source>
</evidence>
<dbReference type="Gene3D" id="3.40.630.30">
    <property type="match status" value="1"/>
</dbReference>
<dbReference type="HOGENOM" id="CLU_1140578_0_0_2"/>
<dbReference type="eggNOG" id="arCOG00828">
    <property type="taxonomic scope" value="Archaea"/>
</dbReference>
<accession>B5IFC7</accession>
<dbReference type="GO" id="GO:0016747">
    <property type="term" value="F:acyltransferase activity, transferring groups other than amino-acyl groups"/>
    <property type="evidence" value="ECO:0007669"/>
    <property type="project" value="InterPro"/>
</dbReference>
<dbReference type="STRING" id="439481.Aboo_0034"/>
<evidence type="ECO:0000313" key="1">
    <source>
        <dbReference type="EMBL" id="ADD07846.1"/>
    </source>
</evidence>
<organism evidence="1 2">
    <name type="scientific">Aciduliprofundum boonei (strain DSM 19572 / T469)</name>
    <dbReference type="NCBI Taxonomy" id="439481"/>
    <lineage>
        <taxon>Archaea</taxon>
        <taxon>Methanobacteriati</taxon>
        <taxon>Thermoplasmatota</taxon>
        <taxon>DHVE2 group</taxon>
        <taxon>Candidatus Aciduliprofundum</taxon>
    </lineage>
</organism>
<proteinExistence type="predicted"/>
<dbReference type="InterPro" id="IPR000182">
    <property type="entry name" value="GNAT_dom"/>
</dbReference>
<gene>
    <name evidence="1" type="ordered locus">Aboo_0034</name>
</gene>
<keyword evidence="2" id="KW-1185">Reference proteome</keyword>